<gene>
    <name evidence="1" type="ORF">LIER_32153</name>
</gene>
<reference evidence="1 2" key="1">
    <citation type="submission" date="2024-01" db="EMBL/GenBank/DDBJ databases">
        <title>The complete chloroplast genome sequence of Lithospermum erythrorhizon: insights into the phylogenetic relationship among Boraginaceae species and the maternal lineages of purple gromwells.</title>
        <authorList>
            <person name="Okada T."/>
            <person name="Watanabe K."/>
        </authorList>
    </citation>
    <scope>NUCLEOTIDE SEQUENCE [LARGE SCALE GENOMIC DNA]</scope>
</reference>
<organism evidence="1 2">
    <name type="scientific">Lithospermum erythrorhizon</name>
    <name type="common">Purple gromwell</name>
    <name type="synonym">Lithospermum officinale var. erythrorhizon</name>
    <dbReference type="NCBI Taxonomy" id="34254"/>
    <lineage>
        <taxon>Eukaryota</taxon>
        <taxon>Viridiplantae</taxon>
        <taxon>Streptophyta</taxon>
        <taxon>Embryophyta</taxon>
        <taxon>Tracheophyta</taxon>
        <taxon>Spermatophyta</taxon>
        <taxon>Magnoliopsida</taxon>
        <taxon>eudicotyledons</taxon>
        <taxon>Gunneridae</taxon>
        <taxon>Pentapetalae</taxon>
        <taxon>asterids</taxon>
        <taxon>lamiids</taxon>
        <taxon>Boraginales</taxon>
        <taxon>Boraginaceae</taxon>
        <taxon>Boraginoideae</taxon>
        <taxon>Lithospermeae</taxon>
        <taxon>Lithospermum</taxon>
    </lineage>
</organism>
<comment type="caution">
    <text evidence="1">The sequence shown here is derived from an EMBL/GenBank/DDBJ whole genome shotgun (WGS) entry which is preliminary data.</text>
</comment>
<name>A0AAV3RWI8_LITER</name>
<evidence type="ECO:0000313" key="1">
    <source>
        <dbReference type="EMBL" id="GAA0184865.1"/>
    </source>
</evidence>
<protein>
    <recommendedName>
        <fullName evidence="3">DNA helicase</fullName>
    </recommendedName>
</protein>
<dbReference type="EMBL" id="BAABME010012226">
    <property type="protein sequence ID" value="GAA0184865.1"/>
    <property type="molecule type" value="Genomic_DNA"/>
</dbReference>
<sequence length="134" mass="15253">MRAKDDPTCIEFLMRIGDGRETTNDKGEIKILRPMIKPYSSIYESLETLIENVYRDMSLFETAPFEMMKRSILCPKNEFVNDINLNSLKGSPIMRVKTGKDVKVLIVPPTSRDPGTTYTTNVIYNEVLVKASIT</sequence>
<dbReference type="Proteomes" id="UP001454036">
    <property type="component" value="Unassembled WGS sequence"/>
</dbReference>
<evidence type="ECO:0008006" key="3">
    <source>
        <dbReference type="Google" id="ProtNLM"/>
    </source>
</evidence>
<keyword evidence="2" id="KW-1185">Reference proteome</keyword>
<evidence type="ECO:0000313" key="2">
    <source>
        <dbReference type="Proteomes" id="UP001454036"/>
    </source>
</evidence>
<accession>A0AAV3RWI8</accession>
<dbReference type="AlphaFoldDB" id="A0AAV3RWI8"/>
<proteinExistence type="predicted"/>